<dbReference type="Proteomes" id="UP000286104">
    <property type="component" value="Unassembled WGS sequence"/>
</dbReference>
<dbReference type="EMBL" id="QSHU01000003">
    <property type="protein sequence ID" value="RHC40776.1"/>
    <property type="molecule type" value="Genomic_DNA"/>
</dbReference>
<sequence length="223" mass="25233">MNDFDKKLDFDSNTFEDMKHDMNFVLQRLLGNMIEKQSNEGSMTIKIDVTMVKEFIPNYDPNIKGESREISKPQFKHKVTSAVKITDEKGGNLNNEMEMVMDEETGCYVLQPIANTQQRTIFDSDFMQDQKQEGEGNEDIIDGTYIDADVRPALPGPADEEKPAEEEETDTQPAEEETQSEENGEEPGDTPAEGPNEEEPEDITDDILGDADTEGYDYEDPEE</sequence>
<evidence type="ECO:0000256" key="1">
    <source>
        <dbReference type="SAM" id="MobiDB-lite"/>
    </source>
</evidence>
<dbReference type="RefSeq" id="WP_118389551.1">
    <property type="nucleotide sequence ID" value="NZ_QSHU01000003.1"/>
</dbReference>
<evidence type="ECO:0000313" key="2">
    <source>
        <dbReference type="EMBL" id="RHC40776.1"/>
    </source>
</evidence>
<feature type="compositionally biased region" description="Acidic residues" evidence="1">
    <location>
        <begin position="195"/>
        <end position="223"/>
    </location>
</feature>
<dbReference type="AlphaFoldDB" id="A0A414A536"/>
<gene>
    <name evidence="2" type="ORF">DW848_03675</name>
</gene>
<feature type="region of interest" description="Disordered" evidence="1">
    <location>
        <begin position="149"/>
        <end position="223"/>
    </location>
</feature>
<protein>
    <submittedName>
        <fullName evidence="2">Uncharacterized protein</fullName>
    </submittedName>
</protein>
<comment type="caution">
    <text evidence="2">The sequence shown here is derived from an EMBL/GenBank/DDBJ whole genome shotgun (WGS) entry which is preliminary data.</text>
</comment>
<organism evidence="2 3">
    <name type="scientific">Agathobacter rectalis</name>
    <dbReference type="NCBI Taxonomy" id="39491"/>
    <lineage>
        <taxon>Bacteria</taxon>
        <taxon>Bacillati</taxon>
        <taxon>Bacillota</taxon>
        <taxon>Clostridia</taxon>
        <taxon>Lachnospirales</taxon>
        <taxon>Lachnospiraceae</taxon>
        <taxon>Agathobacter</taxon>
    </lineage>
</organism>
<name>A0A414A536_9FIRM</name>
<feature type="compositionally biased region" description="Acidic residues" evidence="1">
    <location>
        <begin position="162"/>
        <end position="188"/>
    </location>
</feature>
<evidence type="ECO:0000313" key="3">
    <source>
        <dbReference type="Proteomes" id="UP000286104"/>
    </source>
</evidence>
<reference evidence="2 3" key="1">
    <citation type="submission" date="2018-08" db="EMBL/GenBank/DDBJ databases">
        <title>A genome reference for cultivated species of the human gut microbiota.</title>
        <authorList>
            <person name="Zou Y."/>
            <person name="Xue W."/>
            <person name="Luo G."/>
        </authorList>
    </citation>
    <scope>NUCLEOTIDE SEQUENCE [LARGE SCALE GENOMIC DNA]</scope>
    <source>
        <strain evidence="2 3">AM36-3AA</strain>
    </source>
</reference>
<proteinExistence type="predicted"/>
<accession>A0A414A536</accession>